<reference evidence="2 3" key="1">
    <citation type="journal article" date="2009" name="PLoS ONE">
        <title>The complete genome of Teredinibacter turnerae T7901: an intracellular endosymbiont of marine wood-boring bivalves (shipworms).</title>
        <authorList>
            <person name="Yang J.C."/>
            <person name="Madupu R."/>
            <person name="Durkin A.S."/>
            <person name="Ekborg N.A."/>
            <person name="Pedamallu C.S."/>
            <person name="Hostetler J.B."/>
            <person name="Radune D."/>
            <person name="Toms B.S."/>
            <person name="Henrissat B."/>
            <person name="Coutinho P.M."/>
            <person name="Schwarz S."/>
            <person name="Field L."/>
            <person name="Trindade-Silva A.E."/>
            <person name="Soares C.A.G."/>
            <person name="Elshahawi S."/>
            <person name="Hanora A."/>
            <person name="Schmidt E.W."/>
            <person name="Haygood M.G."/>
            <person name="Posfai J."/>
            <person name="Benner J."/>
            <person name="Madinger C."/>
            <person name="Nove J."/>
            <person name="Anton B."/>
            <person name="Chaudhary K."/>
            <person name="Foster J."/>
            <person name="Holman A."/>
            <person name="Kumar S."/>
            <person name="Lessard P.A."/>
            <person name="Luyten Y.A."/>
            <person name="Slatko B."/>
            <person name="Wood N."/>
            <person name="Wu B."/>
            <person name="Teplitski M."/>
            <person name="Mougous J.D."/>
            <person name="Ward N."/>
            <person name="Eisen J.A."/>
            <person name="Badger J.H."/>
            <person name="Distel D.L."/>
        </authorList>
    </citation>
    <scope>NUCLEOTIDE SEQUENCE [LARGE SCALE GENOMIC DNA]</scope>
    <source>
        <strain evidence="3">ATCC 39867 / T7901</strain>
    </source>
</reference>
<keyword evidence="3" id="KW-1185">Reference proteome</keyword>
<name>C5BPX2_TERTT</name>
<keyword evidence="1" id="KW-1133">Transmembrane helix</keyword>
<accession>C5BPX2</accession>
<organism evidence="2 3">
    <name type="scientific">Teredinibacter turnerae (strain ATCC 39867 / T7901)</name>
    <dbReference type="NCBI Taxonomy" id="377629"/>
    <lineage>
        <taxon>Bacteria</taxon>
        <taxon>Pseudomonadati</taxon>
        <taxon>Pseudomonadota</taxon>
        <taxon>Gammaproteobacteria</taxon>
        <taxon>Cellvibrionales</taxon>
        <taxon>Cellvibrionaceae</taxon>
        <taxon>Teredinibacter</taxon>
    </lineage>
</organism>
<evidence type="ECO:0000313" key="2">
    <source>
        <dbReference type="EMBL" id="ACR10943.1"/>
    </source>
</evidence>
<keyword evidence="1" id="KW-0472">Membrane</keyword>
<evidence type="ECO:0000313" key="3">
    <source>
        <dbReference type="Proteomes" id="UP000009080"/>
    </source>
</evidence>
<dbReference type="Proteomes" id="UP000009080">
    <property type="component" value="Chromosome"/>
</dbReference>
<keyword evidence="1" id="KW-0812">Transmembrane</keyword>
<sequence>MDVRVLVSTAPDIKRPWHQLATVYLLRCSRLLCCNCIFLLWSFTYVFHRCPGLDQFIAKS</sequence>
<gene>
    <name evidence="2" type="ordered locus">TERTU_3231</name>
</gene>
<feature type="transmembrane region" description="Helical" evidence="1">
    <location>
        <begin position="24"/>
        <end position="47"/>
    </location>
</feature>
<dbReference type="STRING" id="377629.TERTU_3231"/>
<dbReference type="KEGG" id="ttu:TERTU_3231"/>
<dbReference type="HOGENOM" id="CLU_2940280_0_0_6"/>
<protein>
    <submittedName>
        <fullName evidence="2">Uncharacterized protein</fullName>
    </submittedName>
</protein>
<proteinExistence type="predicted"/>
<dbReference type="AlphaFoldDB" id="C5BPX2"/>
<evidence type="ECO:0000256" key="1">
    <source>
        <dbReference type="SAM" id="Phobius"/>
    </source>
</evidence>
<dbReference type="EMBL" id="CP001614">
    <property type="protein sequence ID" value="ACR10943.1"/>
    <property type="molecule type" value="Genomic_DNA"/>
</dbReference>